<reference evidence="5" key="1">
    <citation type="journal article" date="2019" name="Microbiol. Immunol.">
        <title>Molecular and phenotypic characterization of Leptospira johnsonii sp. nov., Leptospira ellinghausenii sp. nov. and Leptospira ryugenii sp. nov. isolated from soil and water in Japan.</title>
        <authorList>
            <person name="Masuzawa T."/>
            <person name="Saito M."/>
            <person name="Nakao R."/>
            <person name="Nikaido Y."/>
            <person name="Matsumoto M."/>
            <person name="Ogawa M."/>
            <person name="Yokoyama M."/>
            <person name="Hidaka Y."/>
            <person name="Tomita J."/>
            <person name="Sakakibara K."/>
            <person name="Suzuki K."/>
            <person name="Yasuda S."/>
            <person name="Sato H."/>
            <person name="Yamaguchi M."/>
            <person name="Yoshida S.I."/>
            <person name="Koizumi N."/>
            <person name="Kawamura Y."/>
        </authorList>
    </citation>
    <scope>NUCLEOTIDE SEQUENCE [LARGE SCALE GENOMIC DNA]</scope>
    <source>
        <strain evidence="5">E18</strain>
    </source>
</reference>
<feature type="domain" description="Co-chaperone DjlA N-terminal" evidence="2">
    <location>
        <begin position="207"/>
        <end position="300"/>
    </location>
</feature>
<keyword evidence="1" id="KW-0472">Membrane</keyword>
<accession>A0A2P2DIG4</accession>
<dbReference type="Proteomes" id="UP000245206">
    <property type="component" value="Unassembled WGS sequence"/>
</dbReference>
<gene>
    <name evidence="4" type="ORF">LPTSP2_37110</name>
</gene>
<dbReference type="CDD" id="cd07177">
    <property type="entry name" value="terB_like"/>
    <property type="match status" value="1"/>
</dbReference>
<dbReference type="AlphaFoldDB" id="A0A2P2DIG4"/>
<keyword evidence="1" id="KW-1133">Transmembrane helix</keyword>
<dbReference type="EMBL" id="BFAZ01000012">
    <property type="protein sequence ID" value="GBF44408.1"/>
    <property type="molecule type" value="Genomic_DNA"/>
</dbReference>
<feature type="domain" description="WYL" evidence="3">
    <location>
        <begin position="117"/>
        <end position="165"/>
    </location>
</feature>
<organism evidence="4 5">
    <name type="scientific">Leptospira ellinghausenii</name>
    <dbReference type="NCBI Taxonomy" id="1917822"/>
    <lineage>
        <taxon>Bacteria</taxon>
        <taxon>Pseudomonadati</taxon>
        <taxon>Spirochaetota</taxon>
        <taxon>Spirochaetia</taxon>
        <taxon>Leptospirales</taxon>
        <taxon>Leptospiraceae</taxon>
        <taxon>Leptospira</taxon>
    </lineage>
</organism>
<evidence type="ECO:0000313" key="4">
    <source>
        <dbReference type="EMBL" id="GBF44408.1"/>
    </source>
</evidence>
<proteinExistence type="predicted"/>
<dbReference type="RefSeq" id="WP_108961384.1">
    <property type="nucleotide sequence ID" value="NZ_BFAZ01000012.1"/>
</dbReference>
<dbReference type="Pfam" id="PF13280">
    <property type="entry name" value="WYL"/>
    <property type="match status" value="1"/>
</dbReference>
<sequence length="305" mass="35443">MKIIFYLLGTFTGLICLVGTLKSEGFGFFFITFSISFTLFFLGNELGKNSERSSESNFDSKKQDLEIQETDKHIYSNEINIPQISKGNISLPEQDNWETDYLIEEENAIPVNLLTLIEYVDAKNQYSKRRITIKRMVPWANEYALLAFCHERQSHRTFKLSGIKSMCDLETGELITDPYNYLVQRFQDSPLGKWTKFLSEFEKEILILVFVAKVDGRMTARERKIIFEYANQRAQDDLDFNTVDIEIKNLYCDLKEFNQYLNKTKSLTESEKNSFIATLDSIIKADKKVDPMELAALEKIKVKIL</sequence>
<evidence type="ECO:0000313" key="5">
    <source>
        <dbReference type="Proteomes" id="UP000245206"/>
    </source>
</evidence>
<dbReference type="InterPro" id="IPR029024">
    <property type="entry name" value="TerB-like"/>
</dbReference>
<evidence type="ECO:0000256" key="1">
    <source>
        <dbReference type="SAM" id="Phobius"/>
    </source>
</evidence>
<comment type="caution">
    <text evidence="4">The sequence shown here is derived from an EMBL/GenBank/DDBJ whole genome shotgun (WGS) entry which is preliminary data.</text>
</comment>
<protein>
    <submittedName>
        <fullName evidence="4">Tellurite resistance protein TehB</fullName>
    </submittedName>
</protein>
<evidence type="ECO:0000259" key="2">
    <source>
        <dbReference type="Pfam" id="PF05099"/>
    </source>
</evidence>
<dbReference type="InterPro" id="IPR026881">
    <property type="entry name" value="WYL_dom"/>
</dbReference>
<feature type="transmembrane region" description="Helical" evidence="1">
    <location>
        <begin position="26"/>
        <end position="43"/>
    </location>
</feature>
<dbReference type="OrthoDB" id="9816361at2"/>
<dbReference type="InterPro" id="IPR007791">
    <property type="entry name" value="DjlA_N"/>
</dbReference>
<keyword evidence="5" id="KW-1185">Reference proteome</keyword>
<dbReference type="SUPFAM" id="SSF158682">
    <property type="entry name" value="TerB-like"/>
    <property type="match status" value="1"/>
</dbReference>
<dbReference type="Pfam" id="PF05099">
    <property type="entry name" value="TerB"/>
    <property type="match status" value="1"/>
</dbReference>
<keyword evidence="1" id="KW-0812">Transmembrane</keyword>
<evidence type="ECO:0000259" key="3">
    <source>
        <dbReference type="Pfam" id="PF13280"/>
    </source>
</evidence>
<name>A0A2P2DIG4_9LEPT</name>
<dbReference type="Gene3D" id="1.10.3680.10">
    <property type="entry name" value="TerB-like"/>
    <property type="match status" value="1"/>
</dbReference>